<name>A0A5B8KQ65_9ENTR</name>
<reference evidence="2" key="1">
    <citation type="submission" date="2018-10" db="EMBL/GenBank/DDBJ databases">
        <authorList>
            <person name="Zhou D."/>
            <person name="Yin Z."/>
            <person name="Feng J."/>
        </authorList>
    </citation>
    <scope>NUCLEOTIDE SEQUENCE</scope>
    <source>
        <strain evidence="2">16005813</strain>
        <plasmid evidence="2">p16005813C</plasmid>
    </source>
</reference>
<organism evidence="2">
    <name type="scientific">Leclercia adecarboxylata</name>
    <dbReference type="NCBI Taxonomy" id="83655"/>
    <lineage>
        <taxon>Bacteria</taxon>
        <taxon>Pseudomonadati</taxon>
        <taxon>Pseudomonadota</taxon>
        <taxon>Gammaproteobacteria</taxon>
        <taxon>Enterobacterales</taxon>
        <taxon>Enterobacteriaceae</taxon>
        <taxon>Leclercia</taxon>
    </lineage>
</organism>
<geneLocation type="plasmid" evidence="2">
    <name>p16005813C</name>
</geneLocation>
<evidence type="ECO:0000256" key="1">
    <source>
        <dbReference type="SAM" id="MobiDB-lite"/>
    </source>
</evidence>
<dbReference type="EMBL" id="MK036885">
    <property type="protein sequence ID" value="QDY98039.1"/>
    <property type="molecule type" value="Genomic_DNA"/>
</dbReference>
<feature type="region of interest" description="Disordered" evidence="1">
    <location>
        <begin position="1"/>
        <end position="31"/>
    </location>
</feature>
<proteinExistence type="predicted"/>
<protein>
    <submittedName>
        <fullName evidence="2">Uncharacterized protein</fullName>
    </submittedName>
</protein>
<keyword evidence="2" id="KW-0614">Plasmid</keyword>
<accession>A0A5B8KQ65</accession>
<sequence>MTQRQNPPARPEATQCQTVGRPGIKQGRVETGPVTPGTILLFQINKSLAFGKKLFNAVYLPCSSSPGNLFARAIPVSAWSFKHFLYKHRAQAGSGFK</sequence>
<dbReference type="AlphaFoldDB" id="A0A5B8KQ65"/>
<evidence type="ECO:0000313" key="2">
    <source>
        <dbReference type="EMBL" id="QDY98039.1"/>
    </source>
</evidence>